<dbReference type="InterPro" id="IPR047057">
    <property type="entry name" value="MerR_fam"/>
</dbReference>
<keyword evidence="6" id="KW-0238">DNA-binding</keyword>
<dbReference type="PROSITE" id="PS50937">
    <property type="entry name" value="HTH_MERR_2"/>
    <property type="match status" value="1"/>
</dbReference>
<keyword evidence="2" id="KW-0678">Repressor</keyword>
<protein>
    <submittedName>
        <fullName evidence="10">TPR repeat</fullName>
    </submittedName>
</protein>
<organism evidence="10 11">
    <name type="scientific">Intestinimonas butyriciproducens</name>
    <dbReference type="NCBI Taxonomy" id="1297617"/>
    <lineage>
        <taxon>Bacteria</taxon>
        <taxon>Bacillati</taxon>
        <taxon>Bacillota</taxon>
        <taxon>Clostridia</taxon>
        <taxon>Eubacteriales</taxon>
        <taxon>Intestinimonas</taxon>
    </lineage>
</organism>
<dbReference type="AlphaFoldDB" id="A0A0S2W1I8"/>
<evidence type="ECO:0000256" key="5">
    <source>
        <dbReference type="ARBA" id="ARBA00023015"/>
    </source>
</evidence>
<dbReference type="InterPro" id="IPR010432">
    <property type="entry name" value="RDD"/>
</dbReference>
<comment type="subcellular location">
    <subcellularLocation>
        <location evidence="1">Membrane</location>
        <topology evidence="1">Multi-pass membrane protein</topology>
    </subcellularLocation>
</comment>
<evidence type="ECO:0000256" key="2">
    <source>
        <dbReference type="ARBA" id="ARBA00022491"/>
    </source>
</evidence>
<reference evidence="11" key="2">
    <citation type="submission" date="2015-04" db="EMBL/GenBank/DDBJ databases">
        <title>A butyrogenic pathway from the amino acid lysine in a human gut commensal.</title>
        <authorList>
            <person name="de Vos W.M."/>
            <person name="Bui N.T.P."/>
            <person name="Plugge C.M."/>
            <person name="Ritari J."/>
        </authorList>
    </citation>
    <scope>NUCLEOTIDE SEQUENCE [LARGE SCALE GENOMIC DNA]</scope>
    <source>
        <strain evidence="11">AF211</strain>
    </source>
</reference>
<dbReference type="GO" id="GO:0003700">
    <property type="term" value="F:DNA-binding transcription factor activity"/>
    <property type="evidence" value="ECO:0007669"/>
    <property type="project" value="InterPro"/>
</dbReference>
<dbReference type="eggNOG" id="COG0789">
    <property type="taxonomic scope" value="Bacteria"/>
</dbReference>
<dbReference type="PANTHER" id="PTHR30204">
    <property type="entry name" value="REDOX-CYCLING DRUG-SENSING TRANSCRIPTIONAL ACTIVATOR SOXR"/>
    <property type="match status" value="1"/>
</dbReference>
<evidence type="ECO:0000313" key="10">
    <source>
        <dbReference type="EMBL" id="ALP93188.1"/>
    </source>
</evidence>
<dbReference type="PANTHER" id="PTHR30204:SF69">
    <property type="entry name" value="MERR-FAMILY TRANSCRIPTIONAL REGULATOR"/>
    <property type="match status" value="1"/>
</dbReference>
<accession>A0A0S2W1I8</accession>
<keyword evidence="4" id="KW-1133">Transmembrane helix</keyword>
<dbReference type="InterPro" id="IPR009061">
    <property type="entry name" value="DNA-bd_dom_put_sf"/>
</dbReference>
<dbReference type="Pfam" id="PF06271">
    <property type="entry name" value="RDD"/>
    <property type="match status" value="1"/>
</dbReference>
<dbReference type="Pfam" id="PF13411">
    <property type="entry name" value="MerR_1"/>
    <property type="match status" value="1"/>
</dbReference>
<sequence length="476" mass="53046">MNIGQLEAALGMTRANIRFYEKEGLLSPTRSENGYRDYTGSDLDTLRRIKLLRQLQFSLEDIRAMQTGALDLPAALRQQEARLQRRANDLDAARALCRTMEADGVQYRDLNAGKYLEEMVRLEQGGVRFQSVERDALPTVNHPWRRFFARSLDFSLCRLLLDAVLALGFRTTAGDGLMWDLLMAYLTWGVQFLLEPLLLSTWGFTPGKWLFGLAVRNADGGKLTFSQAFGRLSVLFGRGEGWGIPFYALYRNYKSMRALEEGEVLLWEETCAYTIRDLRPVRWVGFLGAEAALLAVSLLLGLHVLVPPVRHPLTVAEFSRNYNAALRRYGGAETYVLDADGGWVKVAPAGTYSIGLSDPPPALQYTLEDGVVTGVSFTTSAAPSFLNSNDSLALFSLLALLPAQPEVGLHNWYFASRDTTSQLGGSFEDFSFTRYGLTITNRVDYSGYEAVGEHYLLPIEGQTQTFRQTFSITAAG</sequence>
<dbReference type="GO" id="GO:0016020">
    <property type="term" value="C:membrane"/>
    <property type="evidence" value="ECO:0007669"/>
    <property type="project" value="UniProtKB-SubCell"/>
</dbReference>
<keyword evidence="5" id="KW-0805">Transcription regulation</keyword>
<evidence type="ECO:0000259" key="9">
    <source>
        <dbReference type="PROSITE" id="PS50937"/>
    </source>
</evidence>
<dbReference type="RefSeq" id="WP_058117172.1">
    <property type="nucleotide sequence ID" value="NZ_CP011307.1"/>
</dbReference>
<keyword evidence="11" id="KW-1185">Reference proteome</keyword>
<dbReference type="InterPro" id="IPR000551">
    <property type="entry name" value="MerR-type_HTH_dom"/>
</dbReference>
<gene>
    <name evidence="10" type="ORF">IB211_00794c</name>
</gene>
<name>A0A0S2W1I8_9FIRM</name>
<dbReference type="Gene3D" id="1.10.1660.10">
    <property type="match status" value="1"/>
</dbReference>
<keyword evidence="8" id="KW-0804">Transcription</keyword>
<reference evidence="10 11" key="1">
    <citation type="journal article" date="2015" name="Nat. Commun.">
        <title>Production of butyrate from lysine and the Amadori product fructoselysine by a human gut commensal.</title>
        <authorList>
            <person name="Bui T.P."/>
            <person name="Ritari J."/>
            <person name="Boeren S."/>
            <person name="de Waard P."/>
            <person name="Plugge C.M."/>
            <person name="de Vos W.M."/>
        </authorList>
    </citation>
    <scope>NUCLEOTIDE SEQUENCE [LARGE SCALE GENOMIC DNA]</scope>
    <source>
        <strain evidence="10 11">AF211</strain>
    </source>
</reference>
<dbReference type="SMART" id="SM00422">
    <property type="entry name" value="HTH_MERR"/>
    <property type="match status" value="1"/>
</dbReference>
<evidence type="ECO:0000313" key="11">
    <source>
        <dbReference type="Proteomes" id="UP000064844"/>
    </source>
</evidence>
<dbReference type="KEGG" id="ibu:IB211_00794c"/>
<evidence type="ECO:0000256" key="3">
    <source>
        <dbReference type="ARBA" id="ARBA00022692"/>
    </source>
</evidence>
<feature type="domain" description="HTH merR-type" evidence="9">
    <location>
        <begin position="1"/>
        <end position="68"/>
    </location>
</feature>
<evidence type="ECO:0000256" key="7">
    <source>
        <dbReference type="ARBA" id="ARBA00023136"/>
    </source>
</evidence>
<dbReference type="EMBL" id="CP011307">
    <property type="protein sequence ID" value="ALP93188.1"/>
    <property type="molecule type" value="Genomic_DNA"/>
</dbReference>
<evidence type="ECO:0000256" key="6">
    <source>
        <dbReference type="ARBA" id="ARBA00023125"/>
    </source>
</evidence>
<dbReference type="Proteomes" id="UP000064844">
    <property type="component" value="Chromosome"/>
</dbReference>
<dbReference type="STRING" id="1297617.IB211_00794c"/>
<evidence type="ECO:0000256" key="1">
    <source>
        <dbReference type="ARBA" id="ARBA00004141"/>
    </source>
</evidence>
<dbReference type="GO" id="GO:0003677">
    <property type="term" value="F:DNA binding"/>
    <property type="evidence" value="ECO:0007669"/>
    <property type="project" value="UniProtKB-KW"/>
</dbReference>
<proteinExistence type="predicted"/>
<dbReference type="eggNOG" id="COG1714">
    <property type="taxonomic scope" value="Bacteria"/>
</dbReference>
<dbReference type="SUPFAM" id="SSF46955">
    <property type="entry name" value="Putative DNA-binding domain"/>
    <property type="match status" value="1"/>
</dbReference>
<keyword evidence="3" id="KW-0812">Transmembrane</keyword>
<evidence type="ECO:0000256" key="8">
    <source>
        <dbReference type="ARBA" id="ARBA00023163"/>
    </source>
</evidence>
<evidence type="ECO:0000256" key="4">
    <source>
        <dbReference type="ARBA" id="ARBA00022989"/>
    </source>
</evidence>
<keyword evidence="7" id="KW-0472">Membrane</keyword>
<dbReference type="CDD" id="cd00592">
    <property type="entry name" value="HTH_MerR-like"/>
    <property type="match status" value="1"/>
</dbReference>